<feature type="compositionally biased region" description="Pro residues" evidence="2">
    <location>
        <begin position="94"/>
        <end position="161"/>
    </location>
</feature>
<dbReference type="SUPFAM" id="SSF50985">
    <property type="entry name" value="RCC1/BLIP-II"/>
    <property type="match status" value="1"/>
</dbReference>
<feature type="compositionally biased region" description="Low complexity" evidence="2">
    <location>
        <begin position="742"/>
        <end position="762"/>
    </location>
</feature>
<feature type="compositionally biased region" description="Polar residues" evidence="2">
    <location>
        <begin position="262"/>
        <end position="272"/>
    </location>
</feature>
<gene>
    <name evidence="5" type="ORF">HXX76_003436</name>
</gene>
<dbReference type="PANTHER" id="PTHR15723">
    <property type="entry name" value="CARBOHYDRATE SULFOTRANSFERASE 15"/>
    <property type="match status" value="1"/>
</dbReference>
<dbReference type="InterPro" id="IPR000863">
    <property type="entry name" value="Sulfotransferase_dom"/>
</dbReference>
<dbReference type="InterPro" id="IPR052654">
    <property type="entry name" value="CS_Sulfotransferase"/>
</dbReference>
<reference evidence="5" key="1">
    <citation type="journal article" date="2020" name="bioRxiv">
        <title>Comparative genomics of Chlamydomonas.</title>
        <authorList>
            <person name="Craig R.J."/>
            <person name="Hasan A.R."/>
            <person name="Ness R.W."/>
            <person name="Keightley P.D."/>
        </authorList>
    </citation>
    <scope>NUCLEOTIDE SEQUENCE</scope>
    <source>
        <strain evidence="5">SAG 7.73</strain>
    </source>
</reference>
<dbReference type="InterPro" id="IPR000408">
    <property type="entry name" value="Reg_chr_condens"/>
</dbReference>
<evidence type="ECO:0000313" key="5">
    <source>
        <dbReference type="EMBL" id="KAG2441828.1"/>
    </source>
</evidence>
<dbReference type="InterPro" id="IPR009091">
    <property type="entry name" value="RCC1/BLIP-II"/>
</dbReference>
<feature type="transmembrane region" description="Helical" evidence="3">
    <location>
        <begin position="20"/>
        <end position="45"/>
    </location>
</feature>
<dbReference type="Gene3D" id="3.40.50.300">
    <property type="entry name" value="P-loop containing nucleotide triphosphate hydrolases"/>
    <property type="match status" value="1"/>
</dbReference>
<dbReference type="Gene3D" id="2.130.10.30">
    <property type="entry name" value="Regulator of chromosome condensation 1/beta-lactamase-inhibitor protein II"/>
    <property type="match status" value="2"/>
</dbReference>
<feature type="repeat" description="RCC1" evidence="1">
    <location>
        <begin position="576"/>
        <end position="625"/>
    </location>
</feature>
<evidence type="ECO:0000313" key="6">
    <source>
        <dbReference type="Proteomes" id="UP000650467"/>
    </source>
</evidence>
<feature type="repeat" description="RCC1" evidence="1">
    <location>
        <begin position="324"/>
        <end position="387"/>
    </location>
</feature>
<sequence>MRTYQHTRRQPHPSQHRSIVWTLLAYLPQALIVTALCFIVLYAGWALQTITVQSDSGSAVVGASAAGAGSPAVRILRTADPSPSPRAARKVSKPPAPGPPLLSSPPPPSLSPPPPKKSPPPPKESPPPPSPPPPSPPPPSPEPPSPPPPSPPPPSPQPPASPVKQAEEKPAVTSAEAKKEGGAASRADKGPEDEPYDDKTVKDADAEYDNADGDGGPKKASSSGSSSSSSGSSKKEGDKLEVAGGSGAVARELLPTAESGRTGRSSGAQLTRPSPGGTLFSWGLKEWRLGRNKGDNAIPEPALKDLTVISVSASRHSAIVSSEGVVWTMGHNDSRGGGGHGSPPLDASGQLGRGGNTQPGPVGGPLEGKFVVQAIVGRYHTMAVTEDGELWSWGLNDWGQLGRAAQGAASEDDPSPCNSGPSCHSGIPGKVDFPAGVKIRGAAAGRYVSMAVDDDGGLYTWGHDGCSSGGELPAQAEAWRPRKVEGELAGKRVVAFDAGYVFWLAATDEGAVYTCASQDDGYAGTLSNKHTPNNAGELGRDGDPLVPGRVGGVLAGHKVEAVAAGREHAVVSTAEGKVFTWGGRDLLLGRSGSPREPGQALGELVDDNVRYVMAGEYHSGAASHSALYGWGSNDYLCTGVGRHNPVQRMKKGRDRGDVFRPARAVGPVADGGWQVQALVGGFQHALAIAANKGGSWETKPRGLGETDAGAAVKAVAPSPSPSPKKLSAADVAAAAEEQAAAAGGATAKTADADTTTSATTKAAEAKDGAKPAADGAAAGAAQTAGAYSTTAASTAAGDNHTDTSAPDYHTRYLAPQLHPMRYNVSDYVHRYRRSDRFRMIEAQSPDIWQVLPPNYDRRYKNPCWVTKDGKFRCAPYFHILGVSKCGTTDLYHRLSQHPQLFEGRNKGPHWWDECPYPPKGACTAPPNGDFDGYVELFADAAAKIRSKDANAITGEASSNTFTAAAGVYLRGPSWDRNTTVTMPELMREAAPFLRNIIIFRNPVDRYYSAFYYYRWWVKDKPPPTPDDFHKQATEEVATWRACVEAHGQKHCVRHYHPQQLVKGMYSEFIMDWLNHWPRDQLLFLRNEDYSAATREHMQTVIDFLAMRQPVDKEWDVIMAMKTRNKNSDKYKPMLPETREMLEAFYRPYNERLAHVLNDDRWLWRDPPKSPKPADEQSTDAGTATARRLLLQPAA</sequence>
<feature type="region of interest" description="Disordered" evidence="2">
    <location>
        <begin position="1164"/>
        <end position="1194"/>
    </location>
</feature>
<evidence type="ECO:0000256" key="1">
    <source>
        <dbReference type="PROSITE-ProRule" id="PRU00235"/>
    </source>
</evidence>
<organism evidence="5 6">
    <name type="scientific">Chlamydomonas incerta</name>
    <dbReference type="NCBI Taxonomy" id="51695"/>
    <lineage>
        <taxon>Eukaryota</taxon>
        <taxon>Viridiplantae</taxon>
        <taxon>Chlorophyta</taxon>
        <taxon>core chlorophytes</taxon>
        <taxon>Chlorophyceae</taxon>
        <taxon>CS clade</taxon>
        <taxon>Chlamydomonadales</taxon>
        <taxon>Chlamydomonadaceae</taxon>
        <taxon>Chlamydomonas</taxon>
    </lineage>
</organism>
<dbReference type="EMBL" id="JAEHOC010000005">
    <property type="protein sequence ID" value="KAG2441828.1"/>
    <property type="molecule type" value="Genomic_DNA"/>
</dbReference>
<dbReference type="PRINTS" id="PR01217">
    <property type="entry name" value="PRICHEXTENSN"/>
</dbReference>
<feature type="compositionally biased region" description="Gly residues" evidence="2">
    <location>
        <begin position="351"/>
        <end position="365"/>
    </location>
</feature>
<dbReference type="GO" id="GO:0050659">
    <property type="term" value="F:N-acetylgalactosamine 4-sulfate 6-O-sulfotransferase activity"/>
    <property type="evidence" value="ECO:0007669"/>
    <property type="project" value="TreeGrafter"/>
</dbReference>
<keyword evidence="6" id="KW-1185">Reference proteome</keyword>
<feature type="region of interest" description="Disordered" evidence="2">
    <location>
        <begin position="742"/>
        <end position="771"/>
    </location>
</feature>
<dbReference type="OrthoDB" id="8068875at2759"/>
<evidence type="ECO:0000256" key="2">
    <source>
        <dbReference type="SAM" id="MobiDB-lite"/>
    </source>
</evidence>
<proteinExistence type="predicted"/>
<keyword evidence="3" id="KW-0812">Transmembrane</keyword>
<evidence type="ECO:0000256" key="3">
    <source>
        <dbReference type="SAM" id="Phobius"/>
    </source>
</evidence>
<protein>
    <recommendedName>
        <fullName evidence="4">Sulfotransferase domain-containing protein</fullName>
    </recommendedName>
</protein>
<dbReference type="InterPro" id="IPR027417">
    <property type="entry name" value="P-loop_NTPase"/>
</dbReference>
<dbReference type="Pfam" id="PF00415">
    <property type="entry name" value="RCC1"/>
    <property type="match status" value="1"/>
</dbReference>
<feature type="region of interest" description="Disordered" evidence="2">
    <location>
        <begin position="61"/>
        <end position="279"/>
    </location>
</feature>
<name>A0A835TED9_CHLIN</name>
<keyword evidence="3" id="KW-1133">Transmembrane helix</keyword>
<feature type="compositionally biased region" description="Low complexity" evidence="2">
    <location>
        <begin position="61"/>
        <end position="73"/>
    </location>
</feature>
<keyword evidence="3" id="KW-0472">Membrane</keyword>
<dbReference type="AlphaFoldDB" id="A0A835TED9"/>
<dbReference type="SUPFAM" id="SSF52540">
    <property type="entry name" value="P-loop containing nucleoside triphosphate hydrolases"/>
    <property type="match status" value="1"/>
</dbReference>
<evidence type="ECO:0000259" key="4">
    <source>
        <dbReference type="Pfam" id="PF00685"/>
    </source>
</evidence>
<dbReference type="GO" id="GO:0019319">
    <property type="term" value="P:hexose biosynthetic process"/>
    <property type="evidence" value="ECO:0007669"/>
    <property type="project" value="TreeGrafter"/>
</dbReference>
<feature type="domain" description="Sulfotransferase" evidence="4">
    <location>
        <begin position="879"/>
        <end position="1136"/>
    </location>
</feature>
<feature type="compositionally biased region" description="Basic and acidic residues" evidence="2">
    <location>
        <begin position="1164"/>
        <end position="1174"/>
    </location>
</feature>
<feature type="compositionally biased region" description="Basic and acidic residues" evidence="2">
    <location>
        <begin position="165"/>
        <end position="205"/>
    </location>
</feature>
<dbReference type="PANTHER" id="PTHR15723:SF0">
    <property type="entry name" value="CARBOHYDRATE SULFOTRANSFERASE 15"/>
    <property type="match status" value="1"/>
</dbReference>
<dbReference type="PROSITE" id="PS50012">
    <property type="entry name" value="RCC1_3"/>
    <property type="match status" value="3"/>
</dbReference>
<accession>A0A835TED9</accession>
<feature type="compositionally biased region" description="Low complexity" evidence="2">
    <location>
        <begin position="218"/>
        <end position="232"/>
    </location>
</feature>
<feature type="repeat" description="RCC1" evidence="1">
    <location>
        <begin position="388"/>
        <end position="455"/>
    </location>
</feature>
<feature type="region of interest" description="Disordered" evidence="2">
    <location>
        <begin position="330"/>
        <end position="365"/>
    </location>
</feature>
<dbReference type="Pfam" id="PF00685">
    <property type="entry name" value="Sulfotransfer_1"/>
    <property type="match status" value="1"/>
</dbReference>
<comment type="caution">
    <text evidence="5">The sequence shown here is derived from an EMBL/GenBank/DDBJ whole genome shotgun (WGS) entry which is preliminary data.</text>
</comment>
<dbReference type="Proteomes" id="UP000650467">
    <property type="component" value="Unassembled WGS sequence"/>
</dbReference>